<dbReference type="Proteomes" id="UP001500282">
    <property type="component" value="Unassembled WGS sequence"/>
</dbReference>
<proteinExistence type="predicted"/>
<dbReference type="EMBL" id="BAAAIH010000031">
    <property type="protein sequence ID" value="GAA1283567.1"/>
    <property type="molecule type" value="Genomic_DNA"/>
</dbReference>
<comment type="caution">
    <text evidence="1">The sequence shown here is derived from an EMBL/GenBank/DDBJ whole genome shotgun (WGS) entry which is preliminary data.</text>
</comment>
<name>A0ABN1X5R3_9ACTN</name>
<accession>A0ABN1X5R3</accession>
<evidence type="ECO:0000313" key="1">
    <source>
        <dbReference type="EMBL" id="GAA1283567.1"/>
    </source>
</evidence>
<evidence type="ECO:0000313" key="2">
    <source>
        <dbReference type="Proteomes" id="UP001500282"/>
    </source>
</evidence>
<organism evidence="1 2">
    <name type="scientific">Streptomyces javensis</name>
    <dbReference type="NCBI Taxonomy" id="114698"/>
    <lineage>
        <taxon>Bacteria</taxon>
        <taxon>Bacillati</taxon>
        <taxon>Actinomycetota</taxon>
        <taxon>Actinomycetes</taxon>
        <taxon>Kitasatosporales</taxon>
        <taxon>Streptomycetaceae</taxon>
        <taxon>Streptomyces</taxon>
        <taxon>Streptomyces violaceusniger group</taxon>
    </lineage>
</organism>
<protein>
    <submittedName>
        <fullName evidence="1">Uncharacterized protein</fullName>
    </submittedName>
</protein>
<sequence length="133" mass="14813">MSGRERPDGINPELWAWHLGALDGDPAVCGTPQPNRPGYPCIWNTNAHAEHRDVHGRTWPTRQAEKPLHVAHRPADAAQVLLAMNLRLQDLILDRTHPWVVDGQPTHWQAVQHLDGVVVRLTAYIGPADEPTA</sequence>
<keyword evidence="2" id="KW-1185">Reference proteome</keyword>
<reference evidence="1 2" key="1">
    <citation type="journal article" date="2019" name="Int. J. Syst. Evol. Microbiol.">
        <title>The Global Catalogue of Microorganisms (GCM) 10K type strain sequencing project: providing services to taxonomists for standard genome sequencing and annotation.</title>
        <authorList>
            <consortium name="The Broad Institute Genomics Platform"/>
            <consortium name="The Broad Institute Genome Sequencing Center for Infectious Disease"/>
            <person name="Wu L."/>
            <person name="Ma J."/>
        </authorList>
    </citation>
    <scope>NUCLEOTIDE SEQUENCE [LARGE SCALE GENOMIC DNA]</scope>
    <source>
        <strain evidence="1 2">JCM 11448</strain>
    </source>
</reference>
<gene>
    <name evidence="1" type="ORF">GCM10009579_51200</name>
</gene>